<dbReference type="PROSITE" id="PS51257">
    <property type="entry name" value="PROKAR_LIPOPROTEIN"/>
    <property type="match status" value="1"/>
</dbReference>
<evidence type="ECO:0008006" key="4">
    <source>
        <dbReference type="Google" id="ProtNLM"/>
    </source>
</evidence>
<keyword evidence="1" id="KW-0732">Signal</keyword>
<gene>
    <name evidence="2" type="ORF">FAK_14640</name>
</gene>
<evidence type="ECO:0000313" key="3">
    <source>
        <dbReference type="Proteomes" id="UP001366166"/>
    </source>
</evidence>
<evidence type="ECO:0000256" key="1">
    <source>
        <dbReference type="SAM" id="SignalP"/>
    </source>
</evidence>
<feature type="signal peptide" evidence="1">
    <location>
        <begin position="1"/>
        <end position="21"/>
    </location>
</feature>
<evidence type="ECO:0000313" key="2">
    <source>
        <dbReference type="EMBL" id="BEQ14398.1"/>
    </source>
</evidence>
<dbReference type="RefSeq" id="WP_338606113.1">
    <property type="nucleotide sequence ID" value="NZ_AP028679.1"/>
</dbReference>
<protein>
    <recommendedName>
        <fullName evidence="4">Lipoprotein</fullName>
    </recommendedName>
</protein>
<name>A0AAU9EXG6_9BACT</name>
<organism evidence="2 3">
    <name type="scientific">Desulfoferula mesophila</name>
    <dbReference type="NCBI Taxonomy" id="3058419"/>
    <lineage>
        <taxon>Bacteria</taxon>
        <taxon>Pseudomonadati</taxon>
        <taxon>Thermodesulfobacteriota</taxon>
        <taxon>Desulfarculia</taxon>
        <taxon>Desulfarculales</taxon>
        <taxon>Desulfarculaceae</taxon>
        <taxon>Desulfoferula</taxon>
    </lineage>
</organism>
<keyword evidence="3" id="KW-1185">Reference proteome</keyword>
<proteinExistence type="predicted"/>
<dbReference type="EMBL" id="AP028679">
    <property type="protein sequence ID" value="BEQ14398.1"/>
    <property type="molecule type" value="Genomic_DNA"/>
</dbReference>
<sequence>MRLINWLIIAVLALGAGCAHYASDEESKIQPGMTPDQVIAKLGEPEHVKRVRFPGHQRDYLVLEYNLVPEIPACPSSAAARAITGMLTLGVSEVGWTNAQATPHWIYFLDNKMVFFSEAVDCKKEGCRTWIDIRDKNYAGAKTAATKQRITPKE</sequence>
<dbReference type="AlphaFoldDB" id="A0AAU9EXG6"/>
<accession>A0AAU9EXG6</accession>
<feature type="chain" id="PRO_5043717550" description="Lipoprotein" evidence="1">
    <location>
        <begin position="22"/>
        <end position="154"/>
    </location>
</feature>
<dbReference type="Proteomes" id="UP001366166">
    <property type="component" value="Chromosome"/>
</dbReference>
<dbReference type="KEGG" id="dmp:FAK_14640"/>
<reference evidence="3" key="1">
    <citation type="journal article" date="2023" name="Arch. Microbiol.">
        <title>Desulfoferula mesophilus gen. nov. sp. nov., a mesophilic sulfate-reducing bacterium isolated from a brackish lake sediment.</title>
        <authorList>
            <person name="Watanabe T."/>
            <person name="Yabe T."/>
            <person name="Tsuji J.M."/>
            <person name="Fukui M."/>
        </authorList>
    </citation>
    <scope>NUCLEOTIDE SEQUENCE [LARGE SCALE GENOMIC DNA]</scope>
    <source>
        <strain evidence="3">12FAK</strain>
    </source>
</reference>